<dbReference type="PROSITE" id="PS50135">
    <property type="entry name" value="ZF_ZZ_2"/>
    <property type="match status" value="1"/>
</dbReference>
<dbReference type="Pfam" id="PF16158">
    <property type="entry name" value="N_BRCA1_IG"/>
    <property type="match status" value="1"/>
</dbReference>
<dbReference type="PANTHER" id="PTHR20930">
    <property type="entry name" value="OVARIAN CARCINOMA ANTIGEN CA125-RELATED"/>
    <property type="match status" value="1"/>
</dbReference>
<dbReference type="CDD" id="cd14319">
    <property type="entry name" value="UBA_NBR1"/>
    <property type="match status" value="1"/>
</dbReference>
<dbReference type="AlphaFoldDB" id="A0AAP0CD03"/>
<dbReference type="InterPro" id="IPR000433">
    <property type="entry name" value="Znf_ZZ"/>
</dbReference>
<keyword evidence="6 11" id="KW-0863">Zinc-finger</keyword>
<dbReference type="InterPro" id="IPR013783">
    <property type="entry name" value="Ig-like_fold"/>
</dbReference>
<dbReference type="GO" id="GO:0005776">
    <property type="term" value="C:autophagosome"/>
    <property type="evidence" value="ECO:0007669"/>
    <property type="project" value="UniProtKB-SubCell"/>
</dbReference>
<feature type="region of interest" description="Disordered" evidence="12">
    <location>
        <begin position="673"/>
        <end position="692"/>
    </location>
</feature>
<dbReference type="InterPro" id="IPR000270">
    <property type="entry name" value="PB1_dom"/>
</dbReference>
<dbReference type="PANTHER" id="PTHR20930:SF0">
    <property type="entry name" value="PROTEIN ILRUN"/>
    <property type="match status" value="1"/>
</dbReference>
<comment type="subcellular location">
    <subcellularLocation>
        <location evidence="2">Cytoplasmic vesicle</location>
        <location evidence="2">Autophagosome</location>
    </subcellularLocation>
    <subcellularLocation>
        <location evidence="1">Vacuole</location>
    </subcellularLocation>
</comment>
<evidence type="ECO:0000256" key="10">
    <source>
        <dbReference type="ARBA" id="ARBA00023329"/>
    </source>
</evidence>
<keyword evidence="5" id="KW-0479">Metal-binding</keyword>
<protein>
    <submittedName>
        <fullName evidence="15">Uncharacterized protein</fullName>
    </submittedName>
</protein>
<dbReference type="FunFam" id="1.10.8.10:FF:000085">
    <property type="entry name" value="protein NBR1 homolog"/>
    <property type="match status" value="1"/>
</dbReference>
<evidence type="ECO:0000256" key="3">
    <source>
        <dbReference type="ARBA" id="ARBA00022448"/>
    </source>
</evidence>
<evidence type="ECO:0000256" key="6">
    <source>
        <dbReference type="ARBA" id="ARBA00022771"/>
    </source>
</evidence>
<keyword evidence="16" id="KW-1185">Reference proteome</keyword>
<dbReference type="InterPro" id="IPR015940">
    <property type="entry name" value="UBA"/>
</dbReference>
<dbReference type="InterPro" id="IPR009060">
    <property type="entry name" value="UBA-like_sf"/>
</dbReference>
<evidence type="ECO:0000313" key="15">
    <source>
        <dbReference type="EMBL" id="KAK9054544.1"/>
    </source>
</evidence>
<keyword evidence="4" id="KW-0926">Vacuole</keyword>
<dbReference type="SUPFAM" id="SSF57850">
    <property type="entry name" value="RING/U-box"/>
    <property type="match status" value="1"/>
</dbReference>
<evidence type="ECO:0000256" key="5">
    <source>
        <dbReference type="ARBA" id="ARBA00022723"/>
    </source>
</evidence>
<name>A0AAP0CD03_9ASTR</name>
<dbReference type="GO" id="GO:0006914">
    <property type="term" value="P:autophagy"/>
    <property type="evidence" value="ECO:0007669"/>
    <property type="project" value="UniProtKB-KW"/>
</dbReference>
<dbReference type="PROSITE" id="PS50030">
    <property type="entry name" value="UBA"/>
    <property type="match status" value="1"/>
</dbReference>
<dbReference type="EMBL" id="JBCNJP010000025">
    <property type="protein sequence ID" value="KAK9054544.1"/>
    <property type="molecule type" value="Genomic_DNA"/>
</dbReference>
<dbReference type="SUPFAM" id="SSF46934">
    <property type="entry name" value="UBA-like"/>
    <property type="match status" value="2"/>
</dbReference>
<evidence type="ECO:0000256" key="8">
    <source>
        <dbReference type="ARBA" id="ARBA00022927"/>
    </source>
</evidence>
<keyword evidence="7" id="KW-0862">Zinc</keyword>
<evidence type="ECO:0000259" key="13">
    <source>
        <dbReference type="PROSITE" id="PS50030"/>
    </source>
</evidence>
<feature type="region of interest" description="Disordered" evidence="12">
    <location>
        <begin position="730"/>
        <end position="750"/>
    </location>
</feature>
<feature type="domain" description="UBA" evidence="13">
    <location>
        <begin position="750"/>
        <end position="790"/>
    </location>
</feature>
<gene>
    <name evidence="15" type="ORF">SSX86_025622</name>
</gene>
<proteinExistence type="predicted"/>
<dbReference type="Pfam" id="PF24932">
    <property type="entry name" value="UBA_NBR1_C"/>
    <property type="match status" value="2"/>
</dbReference>
<dbReference type="InterPro" id="IPR056893">
    <property type="entry name" value="UBA_Nbr1_C"/>
</dbReference>
<evidence type="ECO:0000256" key="11">
    <source>
        <dbReference type="PROSITE-ProRule" id="PRU00228"/>
    </source>
</evidence>
<dbReference type="SMART" id="SM00666">
    <property type="entry name" value="PB1"/>
    <property type="match status" value="1"/>
</dbReference>
<evidence type="ECO:0000256" key="9">
    <source>
        <dbReference type="ARBA" id="ARBA00023006"/>
    </source>
</evidence>
<comment type="caution">
    <text evidence="15">The sequence shown here is derived from an EMBL/GenBank/DDBJ whole genome shotgun (WGS) entry which is preliminary data.</text>
</comment>
<feature type="compositionally biased region" description="Basic and acidic residues" evidence="12">
    <location>
        <begin position="255"/>
        <end position="278"/>
    </location>
</feature>
<dbReference type="Pfam" id="PF00564">
    <property type="entry name" value="PB1"/>
    <property type="match status" value="1"/>
</dbReference>
<keyword evidence="8" id="KW-0653">Protein transport</keyword>
<evidence type="ECO:0000256" key="4">
    <source>
        <dbReference type="ARBA" id="ARBA00022554"/>
    </source>
</evidence>
<dbReference type="SMART" id="SM00291">
    <property type="entry name" value="ZnF_ZZ"/>
    <property type="match status" value="1"/>
</dbReference>
<dbReference type="GO" id="GO:0008270">
    <property type="term" value="F:zinc ion binding"/>
    <property type="evidence" value="ECO:0007669"/>
    <property type="project" value="UniProtKB-KW"/>
</dbReference>
<dbReference type="Gene3D" id="3.10.20.90">
    <property type="entry name" value="Phosphatidylinositol 3-kinase Catalytic Subunit, Chain A, domain 1"/>
    <property type="match status" value="1"/>
</dbReference>
<evidence type="ECO:0000259" key="14">
    <source>
        <dbReference type="PROSITE" id="PS50135"/>
    </source>
</evidence>
<reference evidence="15 16" key="1">
    <citation type="submission" date="2024-04" db="EMBL/GenBank/DDBJ databases">
        <title>The reference genome of an endangered Asteraceae, Deinandra increscens subsp. villosa, native to the Central Coast of California.</title>
        <authorList>
            <person name="Guilliams M."/>
            <person name="Hasenstab-Lehman K."/>
            <person name="Meyer R."/>
            <person name="Mcevoy S."/>
        </authorList>
    </citation>
    <scope>NUCLEOTIDE SEQUENCE [LARGE SCALE GENOMIC DNA]</scope>
    <source>
        <tissue evidence="15">Leaf</tissue>
    </source>
</reference>
<dbReference type="Gene3D" id="2.60.40.10">
    <property type="entry name" value="Immunoglobulins"/>
    <property type="match status" value="1"/>
</dbReference>
<dbReference type="GO" id="GO:0031410">
    <property type="term" value="C:cytoplasmic vesicle"/>
    <property type="evidence" value="ECO:0007669"/>
    <property type="project" value="UniProtKB-KW"/>
</dbReference>
<evidence type="ECO:0000256" key="1">
    <source>
        <dbReference type="ARBA" id="ARBA00004116"/>
    </source>
</evidence>
<evidence type="ECO:0000256" key="7">
    <source>
        <dbReference type="ARBA" id="ARBA00022833"/>
    </source>
</evidence>
<dbReference type="GO" id="GO:0015031">
    <property type="term" value="P:protein transport"/>
    <property type="evidence" value="ECO:0007669"/>
    <property type="project" value="UniProtKB-KW"/>
</dbReference>
<sequence>MDHRRCFSSSLPLSLLLGFYGGKKSVRSTEEGGSHNPKSSDMALISSGYEICCYCDLQVRFGETLRRLNVSINDKKLVFDMAMLKEKIRSLFGFDSDVEFTMTYVDEDDDVVTLADDDDLHDVVRQSLNPLRVTVSLLNNSNFNVSSGNSPQNQVDSENLKSVPEPLLEALAKLPLDLASKASSSAPVFAELVEKLKDAYSNKILPSMASETRHPANGGPPNAKSGSSTVVNPEVGGSDSKKNEKQVQKVTPISGKDKNTSDGDEKKNGSSFEKKDAIKSGSLSEPLKHNLLPSSYAEKLNQRVQQPQKNQMGAQFAHVASDINKNTHDSRRSSFWAQGLLNATNQCPFSGMPLTSDADSQGRHLRSDYNSYWNRYGPDDNGMGNIFHRGVRCDGCGAHPIIGPRFKSRVKDNYDLCRLCFFAGMGKATDYIRIDHPINGFGHHLTPYNKGFYDPSLRNPSSTLPPPPPLPPMLHPPMWAPELKLSQSKLDSQFILDVNVLDGTIMAPLTTFTKIWRMRNNGSIIWPYGSVLQWIGGDRLGSSDCVHVEIPVDGLPVDKELDIEVDFTAPELPGRYVSYWTMVSPSGQKFGQRVWVLIQVDASMKNLGETPINLNLPPVTSDVEAVKQDRLVDSDFLGNDIVTNSESSSTDLPPKDHEMNFPTNDSLIIDNGGPSSTIDTLSGPSVTASGPLSSLPPEPKFIYPPVGLDVEPVSIPTVDFSAVPPIMSSGSAASPTGVLQPSGSSGPSVTDDQEQALVKELEEMGFKEVELNKLVLRMTNYDLEKSVDSLCGVLDWDPMLDELQEMGFADDEANRRLLIKNNGSIKRVVMDLISEEKA</sequence>
<keyword evidence="9" id="KW-0072">Autophagy</keyword>
<dbReference type="Gene3D" id="1.10.8.10">
    <property type="entry name" value="DNA helicase RuvA subunit, C-terminal domain"/>
    <property type="match status" value="2"/>
</dbReference>
<keyword evidence="3" id="KW-0813">Transport</keyword>
<dbReference type="CDD" id="cd14947">
    <property type="entry name" value="NBR1_like"/>
    <property type="match status" value="1"/>
</dbReference>
<dbReference type="InterPro" id="IPR043145">
    <property type="entry name" value="Znf_ZZ_sf"/>
</dbReference>
<feature type="domain" description="ZZ-type" evidence="14">
    <location>
        <begin position="388"/>
        <end position="439"/>
    </location>
</feature>
<dbReference type="SMART" id="SM00165">
    <property type="entry name" value="UBA"/>
    <property type="match status" value="2"/>
</dbReference>
<evidence type="ECO:0000256" key="2">
    <source>
        <dbReference type="ARBA" id="ARBA00004419"/>
    </source>
</evidence>
<dbReference type="Proteomes" id="UP001408789">
    <property type="component" value="Unassembled WGS sequence"/>
</dbReference>
<dbReference type="Pfam" id="PF00569">
    <property type="entry name" value="ZZ"/>
    <property type="match status" value="1"/>
</dbReference>
<evidence type="ECO:0000256" key="12">
    <source>
        <dbReference type="SAM" id="MobiDB-lite"/>
    </source>
</evidence>
<dbReference type="Gene3D" id="3.30.60.90">
    <property type="match status" value="1"/>
</dbReference>
<feature type="region of interest" description="Disordered" evidence="12">
    <location>
        <begin position="210"/>
        <end position="288"/>
    </location>
</feature>
<accession>A0AAP0CD03</accession>
<evidence type="ECO:0000313" key="16">
    <source>
        <dbReference type="Proteomes" id="UP001408789"/>
    </source>
</evidence>
<organism evidence="15 16">
    <name type="scientific">Deinandra increscens subsp. villosa</name>
    <dbReference type="NCBI Taxonomy" id="3103831"/>
    <lineage>
        <taxon>Eukaryota</taxon>
        <taxon>Viridiplantae</taxon>
        <taxon>Streptophyta</taxon>
        <taxon>Embryophyta</taxon>
        <taxon>Tracheophyta</taxon>
        <taxon>Spermatophyta</taxon>
        <taxon>Magnoliopsida</taxon>
        <taxon>eudicotyledons</taxon>
        <taxon>Gunneridae</taxon>
        <taxon>Pentapetalae</taxon>
        <taxon>asterids</taxon>
        <taxon>campanulids</taxon>
        <taxon>Asterales</taxon>
        <taxon>Asteraceae</taxon>
        <taxon>Asteroideae</taxon>
        <taxon>Heliantheae alliance</taxon>
        <taxon>Madieae</taxon>
        <taxon>Madiinae</taxon>
        <taxon>Deinandra</taxon>
    </lineage>
</organism>
<dbReference type="SUPFAM" id="SSF54277">
    <property type="entry name" value="CAD &amp; PB1 domains"/>
    <property type="match status" value="1"/>
</dbReference>
<dbReference type="InterPro" id="IPR032350">
    <property type="entry name" value="Nbr1_FW"/>
</dbReference>
<keyword evidence="10" id="KW-0968">Cytoplasmic vesicle</keyword>